<feature type="compositionally biased region" description="Low complexity" evidence="1">
    <location>
        <begin position="44"/>
        <end position="62"/>
    </location>
</feature>
<evidence type="ECO:0000259" key="2">
    <source>
        <dbReference type="Pfam" id="PF01612"/>
    </source>
</evidence>
<feature type="compositionally biased region" description="Pro residues" evidence="1">
    <location>
        <begin position="133"/>
        <end position="144"/>
    </location>
</feature>
<dbReference type="EMBL" id="JAVHJM010000013">
    <property type="protein sequence ID" value="KAK6499430.1"/>
    <property type="molecule type" value="Genomic_DNA"/>
</dbReference>
<dbReference type="PANTHER" id="PTHR43040:SF1">
    <property type="entry name" value="RIBONUCLEASE D"/>
    <property type="match status" value="1"/>
</dbReference>
<sequence length="622" mass="66760">MSEQPSETSPGGLGPTAPAFTPGDPTTVTSLPGPVPSADQLPTSGQPSGQISGQPPGQSGQPFAQLSAQPSGQQSGQPSGQQHEEQHEYQSEGPSDHSSEFEWLSVKRALSDPPDKPLMEPPLKRARSGPPDISGPPPGPPPPETSSELLFGQPSDEKPLPNPPNEPQSAHVPSSESESQPLPSQMPSLGLPSVHRPPHGSGPSDVHAPNYGMSSGHTPAPRVIPRPLYTGTCGPPSIHRPPPGLRPPSTSNIPGMVFQPAPTFAPAVPLHRTIPIRPAIQTTANAPPGLSLPPAGQALLSPPIASSAQATSSSVSTPVNDGSTDVSVSNQTEGESQQSEAGPSPDTTASNPATLALHMSGYTPFIWVNRLSRVATVVDAICNLPGRIPKPPSVCLGVKGYKLSRFGTISLMTIYLSAVRTTYVIDMHRLGSDVFSTPGVAFKHSTLKRILEDPEIKLIIYDCRNINDALYSKYGVDLSGVIDVQLYELALTPQRNRMYLKSLASALEHTRVLSPAQLERWKRFRDVGDSLLAPPDGICAFHERPVRPDILEYCVQDVVHLPGIYWNLFRQILASQNSMLWEYRIDHETTNRLNLAKAPYYDGSKTNEQTYMAPSSWLAYND</sequence>
<dbReference type="GO" id="GO:0008408">
    <property type="term" value="F:3'-5' exonuclease activity"/>
    <property type="evidence" value="ECO:0007669"/>
    <property type="project" value="InterPro"/>
</dbReference>
<evidence type="ECO:0000313" key="3">
    <source>
        <dbReference type="EMBL" id="KAK6499430.1"/>
    </source>
</evidence>
<feature type="domain" description="3'-5' exonuclease" evidence="2">
    <location>
        <begin position="416"/>
        <end position="568"/>
    </location>
</feature>
<dbReference type="SUPFAM" id="SSF53098">
    <property type="entry name" value="Ribonuclease H-like"/>
    <property type="match status" value="1"/>
</dbReference>
<dbReference type="Gene3D" id="3.30.420.10">
    <property type="entry name" value="Ribonuclease H-like superfamily/Ribonuclease H"/>
    <property type="match status" value="1"/>
</dbReference>
<keyword evidence="4" id="KW-1185">Reference proteome</keyword>
<feature type="compositionally biased region" description="Basic and acidic residues" evidence="1">
    <location>
        <begin position="82"/>
        <end position="100"/>
    </location>
</feature>
<name>A0AAN8N742_9PEZI</name>
<dbReference type="InterPro" id="IPR036397">
    <property type="entry name" value="RNaseH_sf"/>
</dbReference>
<proteinExistence type="predicted"/>
<feature type="compositionally biased region" description="Low complexity" evidence="1">
    <location>
        <begin position="303"/>
        <end position="319"/>
    </location>
</feature>
<reference evidence="3 4" key="1">
    <citation type="submission" date="2019-10" db="EMBL/GenBank/DDBJ databases">
        <authorList>
            <person name="Palmer J.M."/>
        </authorList>
    </citation>
    <scope>NUCLEOTIDE SEQUENCE [LARGE SCALE GENOMIC DNA]</scope>
    <source>
        <strain evidence="3 4">TWF506</strain>
    </source>
</reference>
<dbReference type="PANTHER" id="PTHR43040">
    <property type="entry name" value="RIBONUCLEASE D"/>
    <property type="match status" value="1"/>
</dbReference>
<dbReference type="AlphaFoldDB" id="A0AAN8N742"/>
<protein>
    <recommendedName>
        <fullName evidence="2">3'-5' exonuclease domain-containing protein</fullName>
    </recommendedName>
</protein>
<dbReference type="GO" id="GO:0003676">
    <property type="term" value="F:nucleic acid binding"/>
    <property type="evidence" value="ECO:0007669"/>
    <property type="project" value="InterPro"/>
</dbReference>
<feature type="compositionally biased region" description="Basic and acidic residues" evidence="1">
    <location>
        <begin position="109"/>
        <end position="118"/>
    </location>
</feature>
<evidence type="ECO:0000256" key="1">
    <source>
        <dbReference type="SAM" id="MobiDB-lite"/>
    </source>
</evidence>
<comment type="caution">
    <text evidence="3">The sequence shown here is derived from an EMBL/GenBank/DDBJ whole genome shotgun (WGS) entry which is preliminary data.</text>
</comment>
<dbReference type="GO" id="GO:0006139">
    <property type="term" value="P:nucleobase-containing compound metabolic process"/>
    <property type="evidence" value="ECO:0007669"/>
    <property type="project" value="InterPro"/>
</dbReference>
<dbReference type="InterPro" id="IPR012337">
    <property type="entry name" value="RNaseH-like_sf"/>
</dbReference>
<gene>
    <name evidence="3" type="ORF">TWF506_004058</name>
</gene>
<dbReference type="InterPro" id="IPR002562">
    <property type="entry name" value="3'-5'_exonuclease_dom"/>
</dbReference>
<dbReference type="Pfam" id="PF01612">
    <property type="entry name" value="DNA_pol_A_exo1"/>
    <property type="match status" value="1"/>
</dbReference>
<accession>A0AAN8N742</accession>
<feature type="region of interest" description="Disordered" evidence="1">
    <location>
        <begin position="303"/>
        <end position="352"/>
    </location>
</feature>
<feature type="compositionally biased region" description="Polar residues" evidence="1">
    <location>
        <begin position="320"/>
        <end position="352"/>
    </location>
</feature>
<feature type="compositionally biased region" description="Low complexity" evidence="1">
    <location>
        <begin position="173"/>
        <end position="193"/>
    </location>
</feature>
<organism evidence="3 4">
    <name type="scientific">Arthrobotrys conoides</name>
    <dbReference type="NCBI Taxonomy" id="74498"/>
    <lineage>
        <taxon>Eukaryota</taxon>
        <taxon>Fungi</taxon>
        <taxon>Dikarya</taxon>
        <taxon>Ascomycota</taxon>
        <taxon>Pezizomycotina</taxon>
        <taxon>Orbiliomycetes</taxon>
        <taxon>Orbiliales</taxon>
        <taxon>Orbiliaceae</taxon>
        <taxon>Arthrobotrys</taxon>
    </lineage>
</organism>
<feature type="region of interest" description="Disordered" evidence="1">
    <location>
        <begin position="1"/>
        <end position="258"/>
    </location>
</feature>
<evidence type="ECO:0000313" key="4">
    <source>
        <dbReference type="Proteomes" id="UP001307849"/>
    </source>
</evidence>
<feature type="compositionally biased region" description="Low complexity" evidence="1">
    <location>
        <begin position="69"/>
        <end position="81"/>
    </location>
</feature>
<dbReference type="Proteomes" id="UP001307849">
    <property type="component" value="Unassembled WGS sequence"/>
</dbReference>